<reference evidence="2" key="1">
    <citation type="submission" date="2023-10" db="EMBL/GenBank/DDBJ databases">
        <title>Genome assembly of Pristionchus species.</title>
        <authorList>
            <person name="Yoshida K."/>
            <person name="Sommer R.J."/>
        </authorList>
    </citation>
    <scope>NUCLEOTIDE SEQUENCE</scope>
    <source>
        <strain evidence="2">RS5133</strain>
    </source>
</reference>
<name>A0AAV5WXV3_9BILA</name>
<feature type="region of interest" description="Disordered" evidence="1">
    <location>
        <begin position="1"/>
        <end position="25"/>
    </location>
</feature>
<protein>
    <submittedName>
        <fullName evidence="2">Uncharacterized protein</fullName>
    </submittedName>
</protein>
<sequence length="78" mass="8429">VATAASDRDASPPTSPTDGKRWKQDHRHVSVYSAQSMLAVSEAEVLGNEEISSVGSLSGRTEGRRRTRSETETTVNNI</sequence>
<gene>
    <name evidence="2" type="ORF">PFISCL1PPCAC_27991</name>
</gene>
<feature type="non-terminal residue" evidence="2">
    <location>
        <position position="1"/>
    </location>
</feature>
<organism evidence="2 3">
    <name type="scientific">Pristionchus fissidentatus</name>
    <dbReference type="NCBI Taxonomy" id="1538716"/>
    <lineage>
        <taxon>Eukaryota</taxon>
        <taxon>Metazoa</taxon>
        <taxon>Ecdysozoa</taxon>
        <taxon>Nematoda</taxon>
        <taxon>Chromadorea</taxon>
        <taxon>Rhabditida</taxon>
        <taxon>Rhabditina</taxon>
        <taxon>Diplogasteromorpha</taxon>
        <taxon>Diplogasteroidea</taxon>
        <taxon>Neodiplogasteridae</taxon>
        <taxon>Pristionchus</taxon>
    </lineage>
</organism>
<feature type="compositionally biased region" description="Basic and acidic residues" evidence="1">
    <location>
        <begin position="61"/>
        <end position="71"/>
    </location>
</feature>
<evidence type="ECO:0000256" key="1">
    <source>
        <dbReference type="SAM" id="MobiDB-lite"/>
    </source>
</evidence>
<evidence type="ECO:0000313" key="3">
    <source>
        <dbReference type="Proteomes" id="UP001432322"/>
    </source>
</evidence>
<dbReference type="EMBL" id="BTSY01000007">
    <property type="protein sequence ID" value="GMT36694.1"/>
    <property type="molecule type" value="Genomic_DNA"/>
</dbReference>
<dbReference type="AlphaFoldDB" id="A0AAV5WXV3"/>
<proteinExistence type="predicted"/>
<keyword evidence="3" id="KW-1185">Reference proteome</keyword>
<dbReference type="Proteomes" id="UP001432322">
    <property type="component" value="Unassembled WGS sequence"/>
</dbReference>
<feature type="compositionally biased region" description="Basic and acidic residues" evidence="1">
    <location>
        <begin position="1"/>
        <end position="10"/>
    </location>
</feature>
<comment type="caution">
    <text evidence="2">The sequence shown here is derived from an EMBL/GenBank/DDBJ whole genome shotgun (WGS) entry which is preliminary data.</text>
</comment>
<feature type="region of interest" description="Disordered" evidence="1">
    <location>
        <begin position="49"/>
        <end position="78"/>
    </location>
</feature>
<feature type="non-terminal residue" evidence="2">
    <location>
        <position position="78"/>
    </location>
</feature>
<accession>A0AAV5WXV3</accession>
<evidence type="ECO:0000313" key="2">
    <source>
        <dbReference type="EMBL" id="GMT36694.1"/>
    </source>
</evidence>